<feature type="domain" description="HTH luxR-type" evidence="6">
    <location>
        <begin position="148"/>
        <end position="213"/>
    </location>
</feature>
<dbReference type="Pfam" id="PF00072">
    <property type="entry name" value="Response_reg"/>
    <property type="match status" value="1"/>
</dbReference>
<evidence type="ECO:0000313" key="8">
    <source>
        <dbReference type="EMBL" id="SDM27838.1"/>
    </source>
</evidence>
<feature type="modified residue" description="4-aspartylphosphate" evidence="5">
    <location>
        <position position="55"/>
    </location>
</feature>
<keyword evidence="1 5" id="KW-0597">Phosphoprotein</keyword>
<dbReference type="SMART" id="SM00448">
    <property type="entry name" value="REC"/>
    <property type="match status" value="1"/>
</dbReference>
<dbReference type="OrthoDB" id="9808843at2"/>
<dbReference type="InterPro" id="IPR000792">
    <property type="entry name" value="Tscrpt_reg_LuxR_C"/>
</dbReference>
<organism evidence="8 9">
    <name type="scientific">Allokutzneria albata</name>
    <name type="common">Kibdelosporangium albatum</name>
    <dbReference type="NCBI Taxonomy" id="211114"/>
    <lineage>
        <taxon>Bacteria</taxon>
        <taxon>Bacillati</taxon>
        <taxon>Actinomycetota</taxon>
        <taxon>Actinomycetes</taxon>
        <taxon>Pseudonocardiales</taxon>
        <taxon>Pseudonocardiaceae</taxon>
        <taxon>Allokutzneria</taxon>
    </lineage>
</organism>
<dbReference type="PRINTS" id="PR00038">
    <property type="entry name" value="HTHLUXR"/>
</dbReference>
<keyword evidence="9" id="KW-1185">Reference proteome</keyword>
<dbReference type="SUPFAM" id="SSF52172">
    <property type="entry name" value="CheY-like"/>
    <property type="match status" value="1"/>
</dbReference>
<sequence>MTVRILLADDHALFRSGLRAVLDTQPDLECVGEAEDGRAAVAETARLRPDLAVLDVRMPRLDGLAAAEAILAAPGNSTKVLVLTTYDSDEYVYRALRAGASGFLLKSLPPEEMISAMRVAVRGDALIDPSVTKRLITRFTRSIAPPSKPAEVQRLTSREFEVLLLIAAAHSNAEIAERLRVGEETVKTHVSRVLAKLGLRDRVHAAVYAYLHGLVPVSPARGMPSPPPP</sequence>
<feature type="domain" description="Response regulatory" evidence="7">
    <location>
        <begin position="4"/>
        <end position="121"/>
    </location>
</feature>
<dbReference type="InterPro" id="IPR058245">
    <property type="entry name" value="NreC/VraR/RcsB-like_REC"/>
</dbReference>
<gene>
    <name evidence="8" type="ORF">SAMN04489726_0751</name>
</gene>
<evidence type="ECO:0000259" key="7">
    <source>
        <dbReference type="PROSITE" id="PS50110"/>
    </source>
</evidence>
<dbReference type="InterPro" id="IPR011006">
    <property type="entry name" value="CheY-like_superfamily"/>
</dbReference>
<dbReference type="InterPro" id="IPR001789">
    <property type="entry name" value="Sig_transdc_resp-reg_receiver"/>
</dbReference>
<dbReference type="Proteomes" id="UP000183376">
    <property type="component" value="Chromosome I"/>
</dbReference>
<dbReference type="eggNOG" id="COG2197">
    <property type="taxonomic scope" value="Bacteria"/>
</dbReference>
<dbReference type="PROSITE" id="PS50110">
    <property type="entry name" value="RESPONSE_REGULATORY"/>
    <property type="match status" value="1"/>
</dbReference>
<dbReference type="GO" id="GO:0000160">
    <property type="term" value="P:phosphorelay signal transduction system"/>
    <property type="evidence" value="ECO:0007669"/>
    <property type="project" value="InterPro"/>
</dbReference>
<keyword evidence="3 8" id="KW-0238">DNA-binding</keyword>
<dbReference type="CDD" id="cd06170">
    <property type="entry name" value="LuxR_C_like"/>
    <property type="match status" value="1"/>
</dbReference>
<protein>
    <submittedName>
        <fullName evidence="8">DNA-binding response regulator, NarL/FixJ family, contains REC and HTH domains</fullName>
    </submittedName>
</protein>
<reference evidence="8 9" key="1">
    <citation type="submission" date="2016-10" db="EMBL/GenBank/DDBJ databases">
        <authorList>
            <person name="de Groot N.N."/>
        </authorList>
    </citation>
    <scope>NUCLEOTIDE SEQUENCE [LARGE SCALE GENOMIC DNA]</scope>
    <source>
        <strain evidence="8 9">DSM 44149</strain>
    </source>
</reference>
<evidence type="ECO:0000256" key="2">
    <source>
        <dbReference type="ARBA" id="ARBA00023015"/>
    </source>
</evidence>
<keyword evidence="4" id="KW-0804">Transcription</keyword>
<evidence type="ECO:0000256" key="5">
    <source>
        <dbReference type="PROSITE-ProRule" id="PRU00169"/>
    </source>
</evidence>
<dbReference type="STRING" id="211114.SAMN04489726_0751"/>
<dbReference type="Gene3D" id="3.40.50.2300">
    <property type="match status" value="1"/>
</dbReference>
<dbReference type="GO" id="GO:0006355">
    <property type="term" value="P:regulation of DNA-templated transcription"/>
    <property type="evidence" value="ECO:0007669"/>
    <property type="project" value="InterPro"/>
</dbReference>
<dbReference type="EMBL" id="LT629701">
    <property type="protein sequence ID" value="SDM27838.1"/>
    <property type="molecule type" value="Genomic_DNA"/>
</dbReference>
<dbReference type="PANTHER" id="PTHR43214:SF24">
    <property type="entry name" value="TRANSCRIPTIONAL REGULATORY PROTEIN NARL-RELATED"/>
    <property type="match status" value="1"/>
</dbReference>
<name>A0A1G9RX21_ALLAB</name>
<dbReference type="AlphaFoldDB" id="A0A1G9RX21"/>
<accession>A0A1G9RX21</accession>
<evidence type="ECO:0000259" key="6">
    <source>
        <dbReference type="PROSITE" id="PS50043"/>
    </source>
</evidence>
<evidence type="ECO:0000256" key="4">
    <source>
        <dbReference type="ARBA" id="ARBA00023163"/>
    </source>
</evidence>
<dbReference type="RefSeq" id="WP_030430241.1">
    <property type="nucleotide sequence ID" value="NZ_JOEF01000011.1"/>
</dbReference>
<dbReference type="CDD" id="cd17535">
    <property type="entry name" value="REC_NarL-like"/>
    <property type="match status" value="1"/>
</dbReference>
<dbReference type="InterPro" id="IPR039420">
    <property type="entry name" value="WalR-like"/>
</dbReference>
<evidence type="ECO:0000256" key="1">
    <source>
        <dbReference type="ARBA" id="ARBA00022553"/>
    </source>
</evidence>
<dbReference type="SMART" id="SM00421">
    <property type="entry name" value="HTH_LUXR"/>
    <property type="match status" value="1"/>
</dbReference>
<dbReference type="InterPro" id="IPR016032">
    <property type="entry name" value="Sig_transdc_resp-reg_C-effctor"/>
</dbReference>
<dbReference type="Pfam" id="PF00196">
    <property type="entry name" value="GerE"/>
    <property type="match status" value="1"/>
</dbReference>
<dbReference type="SUPFAM" id="SSF46894">
    <property type="entry name" value="C-terminal effector domain of the bipartite response regulators"/>
    <property type="match status" value="1"/>
</dbReference>
<evidence type="ECO:0000313" key="9">
    <source>
        <dbReference type="Proteomes" id="UP000183376"/>
    </source>
</evidence>
<keyword evidence="2" id="KW-0805">Transcription regulation</keyword>
<evidence type="ECO:0000256" key="3">
    <source>
        <dbReference type="ARBA" id="ARBA00023125"/>
    </source>
</evidence>
<dbReference type="GO" id="GO:0003677">
    <property type="term" value="F:DNA binding"/>
    <property type="evidence" value="ECO:0007669"/>
    <property type="project" value="UniProtKB-KW"/>
</dbReference>
<proteinExistence type="predicted"/>
<dbReference type="PROSITE" id="PS50043">
    <property type="entry name" value="HTH_LUXR_2"/>
    <property type="match status" value="1"/>
</dbReference>
<dbReference type="PANTHER" id="PTHR43214">
    <property type="entry name" value="TWO-COMPONENT RESPONSE REGULATOR"/>
    <property type="match status" value="1"/>
</dbReference>